<evidence type="ECO:0000313" key="2">
    <source>
        <dbReference type="EMBL" id="GHO97107.1"/>
    </source>
</evidence>
<proteinExistence type="predicted"/>
<name>A0A8J3IUP7_9CHLR</name>
<reference evidence="2" key="1">
    <citation type="submission" date="2020-10" db="EMBL/GenBank/DDBJ databases">
        <title>Taxonomic study of unclassified bacteria belonging to the class Ktedonobacteria.</title>
        <authorList>
            <person name="Yabe S."/>
            <person name="Wang C.M."/>
            <person name="Zheng Y."/>
            <person name="Sakai Y."/>
            <person name="Cavaletti L."/>
            <person name="Monciardini P."/>
            <person name="Donadio S."/>
        </authorList>
    </citation>
    <scope>NUCLEOTIDE SEQUENCE</scope>
    <source>
        <strain evidence="2">ID150040</strain>
    </source>
</reference>
<keyword evidence="1" id="KW-0812">Transmembrane</keyword>
<keyword evidence="3" id="KW-1185">Reference proteome</keyword>
<keyword evidence="1" id="KW-0472">Membrane</keyword>
<dbReference type="Proteomes" id="UP000597444">
    <property type="component" value="Unassembled WGS sequence"/>
</dbReference>
<comment type="caution">
    <text evidence="2">The sequence shown here is derived from an EMBL/GenBank/DDBJ whole genome shotgun (WGS) entry which is preliminary data.</text>
</comment>
<evidence type="ECO:0000313" key="3">
    <source>
        <dbReference type="Proteomes" id="UP000597444"/>
    </source>
</evidence>
<feature type="transmembrane region" description="Helical" evidence="1">
    <location>
        <begin position="6"/>
        <end position="30"/>
    </location>
</feature>
<dbReference type="EMBL" id="BNJK01000001">
    <property type="protein sequence ID" value="GHO97107.1"/>
    <property type="molecule type" value="Genomic_DNA"/>
</dbReference>
<feature type="transmembrane region" description="Helical" evidence="1">
    <location>
        <begin position="37"/>
        <end position="57"/>
    </location>
</feature>
<keyword evidence="1" id="KW-1133">Transmembrane helix</keyword>
<sequence>MKPGYFILGALMLVGLLIYFFAPPIVIINYDYTLKDVGLDIFGLGFFLSFLTIVGRFSHKKE</sequence>
<gene>
    <name evidence="2" type="ORF">KSF_071550</name>
</gene>
<accession>A0A8J3IUP7</accession>
<organism evidence="2 3">
    <name type="scientific">Reticulibacter mediterranei</name>
    <dbReference type="NCBI Taxonomy" id="2778369"/>
    <lineage>
        <taxon>Bacteria</taxon>
        <taxon>Bacillati</taxon>
        <taxon>Chloroflexota</taxon>
        <taxon>Ktedonobacteria</taxon>
        <taxon>Ktedonobacterales</taxon>
        <taxon>Reticulibacteraceae</taxon>
        <taxon>Reticulibacter</taxon>
    </lineage>
</organism>
<protein>
    <submittedName>
        <fullName evidence="2">Uncharacterized protein</fullName>
    </submittedName>
</protein>
<evidence type="ECO:0000256" key="1">
    <source>
        <dbReference type="SAM" id="Phobius"/>
    </source>
</evidence>
<dbReference type="RefSeq" id="WP_220207692.1">
    <property type="nucleotide sequence ID" value="NZ_BNJK01000001.1"/>
</dbReference>
<dbReference type="AlphaFoldDB" id="A0A8J3IUP7"/>